<dbReference type="PANTHER" id="PTHR37507">
    <property type="entry name" value="SPORULATION PROTEIN YDCC"/>
    <property type="match status" value="1"/>
</dbReference>
<reference evidence="3" key="1">
    <citation type="submission" date="2024-07" db="EMBL/GenBank/DDBJ databases">
        <authorList>
            <person name="Li J."/>
            <person name="Wei H."/>
            <person name="Ma J."/>
        </authorList>
    </citation>
    <scope>NUCLEOTIDE SEQUENCE</scope>
    <source>
        <strain evidence="3">AMU7</strain>
    </source>
</reference>
<feature type="region of interest" description="Disordered" evidence="1">
    <location>
        <begin position="291"/>
        <end position="313"/>
    </location>
</feature>
<proteinExistence type="predicted"/>
<dbReference type="AlphaFoldDB" id="A0AB39YVU3"/>
<organism evidence="3">
    <name type="scientific">Paenarthrobacter sp. AMU7</name>
    <dbReference type="NCBI Taxonomy" id="3162492"/>
    <lineage>
        <taxon>Bacteria</taxon>
        <taxon>Bacillati</taxon>
        <taxon>Actinomycetota</taxon>
        <taxon>Actinomycetes</taxon>
        <taxon>Micrococcales</taxon>
        <taxon>Micrococcaceae</taxon>
        <taxon>Paenarthrobacter</taxon>
    </lineage>
</organism>
<accession>A0AB39YVU3</accession>
<dbReference type="PANTHER" id="PTHR37507:SF2">
    <property type="entry name" value="SPORULATION PROTEIN YDCC"/>
    <property type="match status" value="1"/>
</dbReference>
<dbReference type="SUPFAM" id="SSF89392">
    <property type="entry name" value="Prokaryotic lipoproteins and lipoprotein localization factors"/>
    <property type="match status" value="1"/>
</dbReference>
<keyword evidence="2" id="KW-0732">Signal</keyword>
<keyword evidence="3" id="KW-0449">Lipoprotein</keyword>
<dbReference type="EMBL" id="CP165735">
    <property type="protein sequence ID" value="XDV73551.1"/>
    <property type="molecule type" value="Genomic_DNA"/>
</dbReference>
<name>A0AB39YVU3_9MICC</name>
<evidence type="ECO:0000313" key="3">
    <source>
        <dbReference type="EMBL" id="XDV73551.1"/>
    </source>
</evidence>
<evidence type="ECO:0000256" key="2">
    <source>
        <dbReference type="SAM" id="SignalP"/>
    </source>
</evidence>
<evidence type="ECO:0000256" key="1">
    <source>
        <dbReference type="SAM" id="MobiDB-lite"/>
    </source>
</evidence>
<dbReference type="InterPro" id="IPR052944">
    <property type="entry name" value="Sporulation_related"/>
</dbReference>
<gene>
    <name evidence="3" type="ORF">ABQM86_10465</name>
</gene>
<dbReference type="RefSeq" id="WP_369746572.1">
    <property type="nucleotide sequence ID" value="NZ_CP165735.1"/>
</dbReference>
<feature type="region of interest" description="Disordered" evidence="1">
    <location>
        <begin position="139"/>
        <end position="176"/>
    </location>
</feature>
<feature type="signal peptide" evidence="2">
    <location>
        <begin position="1"/>
        <end position="31"/>
    </location>
</feature>
<sequence length="383" mass="39714">MARYKQRWLPVGVIALVVAMAAMFASVQAGATVSLPAKTADEILAMIARTEVRALSGTVEQTAALGLPEIPVAGPGIAPGAASAMELLTGSHTARVYLDGPSKARLQIMDRMAERDVVINGRDAWFYNSADNSATRLIAPQPSPAEVPSFAGPRPSLPPTSTPERPSPDMSSRDLPTPEAMASRFLAAIDDTTEVSVGDSSSVAGRSAYRISLHPRNTATLVESVAIDVDADTGLPLGVEVRAKGQTDPAYSLGFTELNLSTPDSALFEFTPPPGATVTEKTLPAKPVPTMAAPDTPTPEVAPEANRPRPTVTGEGWESVVVLPAGSAPAGLTSNPQLSQALQPVAGGRALTTSLVSVLILDDGRVYAGMVPLERLQSAAAAQ</sequence>
<protein>
    <submittedName>
        <fullName evidence="3">Outer membrane lipoprotein carrier protein LolA</fullName>
    </submittedName>
</protein>
<dbReference type="InterPro" id="IPR029046">
    <property type="entry name" value="LolA/LolB/LppX"/>
</dbReference>
<dbReference type="Gene3D" id="2.50.20.10">
    <property type="entry name" value="Lipoprotein localisation LolA/LolB/LppX"/>
    <property type="match status" value="1"/>
</dbReference>
<feature type="chain" id="PRO_5044299929" evidence="2">
    <location>
        <begin position="32"/>
        <end position="383"/>
    </location>
</feature>